<gene>
    <name evidence="2" type="ORF">F1721_01235</name>
</gene>
<feature type="region of interest" description="Disordered" evidence="1">
    <location>
        <begin position="28"/>
        <end position="52"/>
    </location>
</feature>
<protein>
    <submittedName>
        <fullName evidence="2">Uncharacterized protein</fullName>
    </submittedName>
</protein>
<feature type="compositionally biased region" description="Pro residues" evidence="1">
    <location>
        <begin position="35"/>
        <end position="47"/>
    </location>
</feature>
<proteinExistence type="predicted"/>
<dbReference type="AlphaFoldDB" id="A0A5M7C7X4"/>
<keyword evidence="3" id="KW-1185">Reference proteome</keyword>
<dbReference type="Gene3D" id="3.40.50.300">
    <property type="entry name" value="P-loop containing nucleotide triphosphate hydrolases"/>
    <property type="match status" value="1"/>
</dbReference>
<dbReference type="SMR" id="A0A5M7C7X4"/>
<name>A0A5M7C7X4_SACHI</name>
<dbReference type="SUPFAM" id="SSF52540">
    <property type="entry name" value="P-loop containing nucleoside triphosphate hydrolases"/>
    <property type="match status" value="1"/>
</dbReference>
<evidence type="ECO:0000313" key="2">
    <source>
        <dbReference type="EMBL" id="KAA5838112.1"/>
    </source>
</evidence>
<dbReference type="SUPFAM" id="SSF48452">
    <property type="entry name" value="TPR-like"/>
    <property type="match status" value="1"/>
</dbReference>
<dbReference type="RefSeq" id="WP_150064618.1">
    <property type="nucleotide sequence ID" value="NZ_VWPH01000001.1"/>
</dbReference>
<evidence type="ECO:0000313" key="3">
    <source>
        <dbReference type="Proteomes" id="UP000323946"/>
    </source>
</evidence>
<dbReference type="PANTHER" id="PTHR47691:SF3">
    <property type="entry name" value="HTH-TYPE TRANSCRIPTIONAL REGULATOR RV0890C-RELATED"/>
    <property type="match status" value="1"/>
</dbReference>
<dbReference type="EMBL" id="VWPH01000001">
    <property type="protein sequence ID" value="KAA5838112.1"/>
    <property type="molecule type" value="Genomic_DNA"/>
</dbReference>
<dbReference type="PANTHER" id="PTHR47691">
    <property type="entry name" value="REGULATOR-RELATED"/>
    <property type="match status" value="1"/>
</dbReference>
<dbReference type="OrthoDB" id="4522742at2"/>
<accession>A0A5M7C7X4</accession>
<dbReference type="Proteomes" id="UP000323946">
    <property type="component" value="Unassembled WGS sequence"/>
</dbReference>
<evidence type="ECO:0000256" key="1">
    <source>
        <dbReference type="SAM" id="MobiDB-lite"/>
    </source>
</evidence>
<reference evidence="2 3" key="1">
    <citation type="submission" date="2019-09" db="EMBL/GenBank/DDBJ databases">
        <title>Draft genome sequence of the thermophilic Saccharopolyspora hirsuta VKM Ac-666T.</title>
        <authorList>
            <person name="Lobastova T.G."/>
            <person name="Fokina V."/>
            <person name="Bragin E.Y."/>
            <person name="Shtratnikova V.Y."/>
            <person name="Starodumova I.P."/>
            <person name="Tarlachkov S.V."/>
            <person name="Donova M.V."/>
        </authorList>
    </citation>
    <scope>NUCLEOTIDE SEQUENCE [LARGE SCALE GENOMIC DNA]</scope>
    <source>
        <strain evidence="2 3">VKM Ac-666</strain>
    </source>
</reference>
<comment type="caution">
    <text evidence="2">The sequence shown here is derived from an EMBL/GenBank/DDBJ whole genome shotgun (WGS) entry which is preliminary data.</text>
</comment>
<dbReference type="InterPro" id="IPR027417">
    <property type="entry name" value="P-loop_NTPase"/>
</dbReference>
<dbReference type="GO" id="GO:0043531">
    <property type="term" value="F:ADP binding"/>
    <property type="evidence" value="ECO:0007669"/>
    <property type="project" value="InterPro"/>
</dbReference>
<sequence>MTGHDVGGNRFDGEAHGVVQAHNFHGDVHFHAPESPNPPPKQVPPPSRFFTNNERQLGDISKYLKPGAGAEERPPALVVVQGPPGSGKSETAYQWVQKHRGHYPDGAFYARLTAESGMVGEALHQFLLAIGYKSAELPAGLDARSNLFRSWTSGKKVVVVIDDAITAAQVLPLLPGAGNSAVLVTEARSLSSLRVRAGAEFVPLDPLTDDAARLLLSRIVGEAKDLTGEPEQVDRLIELCEGQTIALCVAASELARAPERPVARLVRELSKQRLGRLSRDADLSVKAVFNTAVARLDERAKQLYAAFGQHPGAGEVSLAALAAAVDLDEDDVREALDLLVSAHLIREVAEDRYFAYSLVREHARPLGSAEMRNRFTEFYVRRALSAGHAVQPKRGWLEALWPGFRPEPVTADEAREWLAAERANLRAVASELRAAGAEQVCQLAVALWPFQEQGKHVDDMDVLNEYAVEVADHRELTFAAGLALIQRGFAFRARGESDKAAGLFAEGEARARAVARDDLAATAVESLGISLRDQGDREAARTALERNLGMAEQLGDPRRLALARMHLGSVAEPQLGEQLLDQALAAFATEPYNAAKTRMWRGRRRTELERYDEANADLSAALEYMTEHGHHFDRAQVLVGLGDNASAAGDAEAAQQHFLDAAAICRTRGFAELGEQVQARLDQS</sequence>
<dbReference type="InterPro" id="IPR011990">
    <property type="entry name" value="TPR-like_helical_dom_sf"/>
</dbReference>
<dbReference type="Gene3D" id="1.25.40.10">
    <property type="entry name" value="Tetratricopeptide repeat domain"/>
    <property type="match status" value="2"/>
</dbReference>
<organism evidence="2 3">
    <name type="scientific">Saccharopolyspora hirsuta</name>
    <dbReference type="NCBI Taxonomy" id="1837"/>
    <lineage>
        <taxon>Bacteria</taxon>
        <taxon>Bacillati</taxon>
        <taxon>Actinomycetota</taxon>
        <taxon>Actinomycetes</taxon>
        <taxon>Pseudonocardiales</taxon>
        <taxon>Pseudonocardiaceae</taxon>
        <taxon>Saccharopolyspora</taxon>
    </lineage>
</organism>